<evidence type="ECO:0000313" key="2">
    <source>
        <dbReference type="Proteomes" id="UP000618754"/>
    </source>
</evidence>
<dbReference type="InterPro" id="IPR034660">
    <property type="entry name" value="DinB/YfiT-like"/>
</dbReference>
<keyword evidence="2" id="KW-1185">Reference proteome</keyword>
<evidence type="ECO:0008006" key="3">
    <source>
        <dbReference type="Google" id="ProtNLM"/>
    </source>
</evidence>
<organism evidence="1 2">
    <name type="scientific">Mucilaginibacter rigui</name>
    <dbReference type="NCBI Taxonomy" id="534635"/>
    <lineage>
        <taxon>Bacteria</taxon>
        <taxon>Pseudomonadati</taxon>
        <taxon>Bacteroidota</taxon>
        <taxon>Sphingobacteriia</taxon>
        <taxon>Sphingobacteriales</taxon>
        <taxon>Sphingobacteriaceae</taxon>
        <taxon>Mucilaginibacter</taxon>
    </lineage>
</organism>
<dbReference type="Gene3D" id="1.20.120.450">
    <property type="entry name" value="dinb family like domain"/>
    <property type="match status" value="1"/>
</dbReference>
<gene>
    <name evidence="1" type="ORF">IDJ75_02480</name>
</gene>
<sequence length="153" mass="17597">MPNQFETLFDESFDTFKVFDNLTISEVDSPPAHSPKTIWQIINHLTAWQGHQLARLRNAGYNLQIDEDATWIDNTNAATQVELDNKTVFFDQQLADLKVEIQKFDMADAGIIQKLRLVQDLSVHLSFHVGEVILMRRITGNYPLPHQMKDFLG</sequence>
<dbReference type="EMBL" id="JACWMW010000001">
    <property type="protein sequence ID" value="MBD1384130.1"/>
    <property type="molecule type" value="Genomic_DNA"/>
</dbReference>
<dbReference type="Proteomes" id="UP000618754">
    <property type="component" value="Unassembled WGS sequence"/>
</dbReference>
<protein>
    <recommendedName>
        <fullName evidence="3">DinB family protein</fullName>
    </recommendedName>
</protein>
<accession>A0ABR7X0L8</accession>
<name>A0ABR7X0L8_9SPHI</name>
<evidence type="ECO:0000313" key="1">
    <source>
        <dbReference type="EMBL" id="MBD1384130.1"/>
    </source>
</evidence>
<reference evidence="1 2" key="1">
    <citation type="submission" date="2020-09" db="EMBL/GenBank/DDBJ databases">
        <title>Novel species of Mucilaginibacter isolated from a glacier on the Tibetan Plateau.</title>
        <authorList>
            <person name="Liu Q."/>
            <person name="Xin Y.-H."/>
        </authorList>
    </citation>
    <scope>NUCLEOTIDE SEQUENCE [LARGE SCALE GENOMIC DNA]</scope>
    <source>
        <strain evidence="1 2">CGMCC 1.13878</strain>
    </source>
</reference>
<dbReference type="RefSeq" id="WP_191174030.1">
    <property type="nucleotide sequence ID" value="NZ_JACWMW010000001.1"/>
</dbReference>
<comment type="caution">
    <text evidence="1">The sequence shown here is derived from an EMBL/GenBank/DDBJ whole genome shotgun (WGS) entry which is preliminary data.</text>
</comment>
<dbReference type="SUPFAM" id="SSF109854">
    <property type="entry name" value="DinB/YfiT-like putative metalloenzymes"/>
    <property type="match status" value="1"/>
</dbReference>
<proteinExistence type="predicted"/>